<proteinExistence type="predicted"/>
<dbReference type="Pfam" id="PF05175">
    <property type="entry name" value="MTS"/>
    <property type="match status" value="1"/>
</dbReference>
<dbReference type="PANTHER" id="PTHR47816">
    <property type="entry name" value="RIBOSOMAL RNA SMALL SUBUNIT METHYLTRANSFERASE C"/>
    <property type="match status" value="1"/>
</dbReference>
<dbReference type="GO" id="GO:0008757">
    <property type="term" value="F:S-adenosylmethionine-dependent methyltransferase activity"/>
    <property type="evidence" value="ECO:0007669"/>
    <property type="project" value="InterPro"/>
</dbReference>
<accession>A0A3Q9G6C9</accession>
<dbReference type="Proteomes" id="UP000280344">
    <property type="component" value="Chromosome"/>
</dbReference>
<evidence type="ECO:0000259" key="3">
    <source>
        <dbReference type="Pfam" id="PF05175"/>
    </source>
</evidence>
<keyword evidence="1 4" id="KW-0489">Methyltransferase</keyword>
<sequence>MSDHYFSSQPTGPEKRRDYSFTIRGDRFDIVSDSGVFSHDRLDKGTQILLKYVVDPPQEGLFVDVGCGWGPIALALATAAPNATVLAVDVNERARTLTEENAKRAGLTNIIVATPDEGLALAAERGIDAIWSNPPVRIGKQELHQLLLSWFEHLDGYADLVIGKNLGADSLHAWLENQSYEVERIGSSGSFRVLEIIDPRRQSRSG</sequence>
<reference evidence="4 5" key="1">
    <citation type="submission" date="2018-12" db="EMBL/GenBank/DDBJ databases">
        <title>Complete genome sequence of Flaviflexus sp. H23T48.</title>
        <authorList>
            <person name="Bae J.-W."/>
            <person name="Lee J.-Y."/>
        </authorList>
    </citation>
    <scope>NUCLEOTIDE SEQUENCE [LARGE SCALE GENOMIC DNA]</scope>
    <source>
        <strain evidence="4 5">H23T48</strain>
    </source>
</reference>
<dbReference type="Gene3D" id="3.40.50.150">
    <property type="entry name" value="Vaccinia Virus protein VP39"/>
    <property type="match status" value="1"/>
</dbReference>
<gene>
    <name evidence="4" type="ORF">EJ997_01480</name>
</gene>
<dbReference type="RefSeq" id="WP_126703007.1">
    <property type="nucleotide sequence ID" value="NZ_CP034593.1"/>
</dbReference>
<feature type="domain" description="Methyltransferase small" evidence="3">
    <location>
        <begin position="29"/>
        <end position="194"/>
    </location>
</feature>
<name>A0A3Q9G6C9_9ACTO</name>
<evidence type="ECO:0000256" key="2">
    <source>
        <dbReference type="ARBA" id="ARBA00022679"/>
    </source>
</evidence>
<dbReference type="InterPro" id="IPR046977">
    <property type="entry name" value="RsmC/RlmG"/>
</dbReference>
<evidence type="ECO:0000313" key="5">
    <source>
        <dbReference type="Proteomes" id="UP000280344"/>
    </source>
</evidence>
<dbReference type="PANTHER" id="PTHR47816:SF4">
    <property type="entry name" value="RIBOSOMAL RNA SMALL SUBUNIT METHYLTRANSFERASE C"/>
    <property type="match status" value="1"/>
</dbReference>
<evidence type="ECO:0000256" key="1">
    <source>
        <dbReference type="ARBA" id="ARBA00022603"/>
    </source>
</evidence>
<keyword evidence="5" id="KW-1185">Reference proteome</keyword>
<dbReference type="CDD" id="cd02440">
    <property type="entry name" value="AdoMet_MTases"/>
    <property type="match status" value="1"/>
</dbReference>
<protein>
    <submittedName>
        <fullName evidence="4">Methyltransferase domain-containing protein</fullName>
    </submittedName>
</protein>
<dbReference type="GO" id="GO:0032259">
    <property type="term" value="P:methylation"/>
    <property type="evidence" value="ECO:0007669"/>
    <property type="project" value="UniProtKB-KW"/>
</dbReference>
<dbReference type="InterPro" id="IPR029063">
    <property type="entry name" value="SAM-dependent_MTases_sf"/>
</dbReference>
<dbReference type="InterPro" id="IPR007848">
    <property type="entry name" value="Small_mtfrase_dom"/>
</dbReference>
<dbReference type="EMBL" id="CP034593">
    <property type="protein sequence ID" value="AZQ76198.1"/>
    <property type="molecule type" value="Genomic_DNA"/>
</dbReference>
<organism evidence="4 5">
    <name type="scientific">Flaviflexus ciconiae</name>
    <dbReference type="NCBI Taxonomy" id="2496867"/>
    <lineage>
        <taxon>Bacteria</taxon>
        <taxon>Bacillati</taxon>
        <taxon>Actinomycetota</taxon>
        <taxon>Actinomycetes</taxon>
        <taxon>Actinomycetales</taxon>
        <taxon>Actinomycetaceae</taxon>
        <taxon>Flaviflexus</taxon>
    </lineage>
</organism>
<keyword evidence="2 4" id="KW-0808">Transferase</keyword>
<dbReference type="OrthoDB" id="9764961at2"/>
<evidence type="ECO:0000313" key="4">
    <source>
        <dbReference type="EMBL" id="AZQ76198.1"/>
    </source>
</evidence>
<dbReference type="SUPFAM" id="SSF53335">
    <property type="entry name" value="S-adenosyl-L-methionine-dependent methyltransferases"/>
    <property type="match status" value="1"/>
</dbReference>
<dbReference type="KEGG" id="flh:EJ997_01480"/>
<dbReference type="AlphaFoldDB" id="A0A3Q9G6C9"/>